<evidence type="ECO:0000313" key="2">
    <source>
        <dbReference type="EMBL" id="MBU9725080.1"/>
    </source>
</evidence>
<organism evidence="2 3">
    <name type="scientific">Diplocloster modestus</name>
    <dbReference type="NCBI Taxonomy" id="2850322"/>
    <lineage>
        <taxon>Bacteria</taxon>
        <taxon>Bacillati</taxon>
        <taxon>Bacillota</taxon>
        <taxon>Clostridia</taxon>
        <taxon>Lachnospirales</taxon>
        <taxon>Lachnospiraceae</taxon>
        <taxon>Diplocloster</taxon>
    </lineage>
</organism>
<dbReference type="EMBL" id="JAHQCX010000002">
    <property type="protein sequence ID" value="MBU9725080.1"/>
    <property type="molecule type" value="Genomic_DNA"/>
</dbReference>
<accession>A0ABS6K3K1</accession>
<keyword evidence="1" id="KW-1133">Transmembrane helix</keyword>
<name>A0ABS6K3K1_9FIRM</name>
<comment type="caution">
    <text evidence="2">The sequence shown here is derived from an EMBL/GenBank/DDBJ whole genome shotgun (WGS) entry which is preliminary data.</text>
</comment>
<gene>
    <name evidence="2" type="ORF">KTH90_03540</name>
</gene>
<reference evidence="2 3" key="1">
    <citation type="submission" date="2021-06" db="EMBL/GenBank/DDBJ databases">
        <title>Description of novel taxa of the family Lachnospiraceae.</title>
        <authorList>
            <person name="Chaplin A.V."/>
            <person name="Sokolova S.R."/>
            <person name="Pikina A.P."/>
            <person name="Korzhanova M."/>
            <person name="Belova V."/>
            <person name="Korostin D."/>
            <person name="Efimov B.A."/>
        </authorList>
    </citation>
    <scope>NUCLEOTIDE SEQUENCE [LARGE SCALE GENOMIC DNA]</scope>
    <source>
        <strain evidence="2 3">ASD4241</strain>
    </source>
</reference>
<keyword evidence="1" id="KW-0472">Membrane</keyword>
<evidence type="ECO:0008006" key="4">
    <source>
        <dbReference type="Google" id="ProtNLM"/>
    </source>
</evidence>
<proteinExistence type="predicted"/>
<keyword evidence="1" id="KW-0812">Transmembrane</keyword>
<protein>
    <recommendedName>
        <fullName evidence="4">NADH dehydrogenase subunit 3</fullName>
    </recommendedName>
</protein>
<dbReference type="Proteomes" id="UP001314681">
    <property type="component" value="Unassembled WGS sequence"/>
</dbReference>
<feature type="transmembrane region" description="Helical" evidence="1">
    <location>
        <begin position="7"/>
        <end position="30"/>
    </location>
</feature>
<dbReference type="RefSeq" id="WP_158349759.1">
    <property type="nucleotide sequence ID" value="NZ_JAHQCX010000002.1"/>
</dbReference>
<evidence type="ECO:0000256" key="1">
    <source>
        <dbReference type="SAM" id="Phobius"/>
    </source>
</evidence>
<evidence type="ECO:0000313" key="3">
    <source>
        <dbReference type="Proteomes" id="UP001314681"/>
    </source>
</evidence>
<sequence length="104" mass="11012">MKRNKSSLYLLWMFLILMIGVCIGTFTLGVKKVYAADQTTQAVTAETGSEQTQSSESTEGSTFLAIFLIGIIFIVIVVVIVVSAVSSSVIGAGVFIAGDEADQN</sequence>
<feature type="transmembrane region" description="Helical" evidence="1">
    <location>
        <begin position="63"/>
        <end position="96"/>
    </location>
</feature>
<keyword evidence="3" id="KW-1185">Reference proteome</keyword>